<dbReference type="SUPFAM" id="SSF46785">
    <property type="entry name" value="Winged helix' DNA-binding domain"/>
    <property type="match status" value="1"/>
</dbReference>
<dbReference type="Gene3D" id="3.40.1410.10">
    <property type="entry name" value="Chorismate lyase-like"/>
    <property type="match status" value="1"/>
</dbReference>
<dbReference type="PROSITE" id="PS50949">
    <property type="entry name" value="HTH_GNTR"/>
    <property type="match status" value="1"/>
</dbReference>
<evidence type="ECO:0000256" key="1">
    <source>
        <dbReference type="ARBA" id="ARBA00023015"/>
    </source>
</evidence>
<reference evidence="5" key="1">
    <citation type="submission" date="2012-09" db="EMBL/GenBank/DDBJ databases">
        <title>Genome Sequence of alkane-degrading Bacterium Alcanivorax balearicus MACL04.</title>
        <authorList>
            <person name="Lai Q."/>
            <person name="Shao Z."/>
        </authorList>
    </citation>
    <scope>NUCLEOTIDE SEQUENCE</scope>
    <source>
        <strain evidence="5">MACL04</strain>
    </source>
</reference>
<dbReference type="Gene3D" id="1.10.10.10">
    <property type="entry name" value="Winged helix-like DNA-binding domain superfamily/Winged helix DNA-binding domain"/>
    <property type="match status" value="1"/>
</dbReference>
<gene>
    <name evidence="5" type="ORF">MA04_03809</name>
</gene>
<evidence type="ECO:0000313" key="6">
    <source>
        <dbReference type="Proteomes" id="UP001064106"/>
    </source>
</evidence>
<feature type="domain" description="HTH gntR-type" evidence="4">
    <location>
        <begin position="1"/>
        <end position="61"/>
    </location>
</feature>
<dbReference type="SMART" id="SM00866">
    <property type="entry name" value="UTRA"/>
    <property type="match status" value="1"/>
</dbReference>
<dbReference type="PRINTS" id="PR00035">
    <property type="entry name" value="HTHGNTR"/>
</dbReference>
<dbReference type="CDD" id="cd07377">
    <property type="entry name" value="WHTH_GntR"/>
    <property type="match status" value="1"/>
</dbReference>
<dbReference type="PANTHER" id="PTHR44846:SF1">
    <property type="entry name" value="MANNOSYL-D-GLYCERATE TRANSPORT_METABOLISM SYSTEM REPRESSOR MNGR-RELATED"/>
    <property type="match status" value="1"/>
</dbReference>
<dbReference type="InterPro" id="IPR000524">
    <property type="entry name" value="Tscrpt_reg_HTH_GntR"/>
</dbReference>
<keyword evidence="1" id="KW-0805">Transcription regulation</keyword>
<protein>
    <submittedName>
        <fullName evidence="5">GntR family transcriptional regulator</fullName>
    </submittedName>
</protein>
<accession>A0ABT2R432</accession>
<evidence type="ECO:0000259" key="4">
    <source>
        <dbReference type="PROSITE" id="PS50949"/>
    </source>
</evidence>
<dbReference type="InterPro" id="IPR028978">
    <property type="entry name" value="Chorismate_lyase_/UTRA_dom_sf"/>
</dbReference>
<proteinExistence type="predicted"/>
<dbReference type="Pfam" id="PF07702">
    <property type="entry name" value="UTRA"/>
    <property type="match status" value="1"/>
</dbReference>
<evidence type="ECO:0000256" key="3">
    <source>
        <dbReference type="ARBA" id="ARBA00023163"/>
    </source>
</evidence>
<sequence>MTLREQILGGQFHYNDRLPTQNELAERYGVSRITVRRALAELQSEGLVRNEQGSGSFVAKRTQVGDALGRDHSLLDDMRRVVEETHVAVLNASNERPPGHIQALFGLDEGDVAPHVVRVRGTSRKPLMLLDAWMSPSLGDAVLGQDLTRLPLWDVIVSNIAGVGEVVQEVSAELATPSVAQALEADVNAPILRVTRLVHDAAGQPVQRIVIRTVAGRSRLLMKVAGVDIDSASAGYLVHDGTR</sequence>
<dbReference type="PANTHER" id="PTHR44846">
    <property type="entry name" value="MANNOSYL-D-GLYCERATE TRANSPORT/METABOLISM SYSTEM REPRESSOR MNGR-RELATED"/>
    <property type="match status" value="1"/>
</dbReference>
<dbReference type="InterPro" id="IPR036388">
    <property type="entry name" value="WH-like_DNA-bd_sf"/>
</dbReference>
<keyword evidence="3" id="KW-0804">Transcription</keyword>
<dbReference type="EMBL" id="ARXS01000032">
    <property type="protein sequence ID" value="MCU5784509.1"/>
    <property type="molecule type" value="Genomic_DNA"/>
</dbReference>
<dbReference type="SUPFAM" id="SSF64288">
    <property type="entry name" value="Chorismate lyase-like"/>
    <property type="match status" value="1"/>
</dbReference>
<organism evidence="5 6">
    <name type="scientific">Alloalcanivorax balearicus MACL04</name>
    <dbReference type="NCBI Taxonomy" id="1177182"/>
    <lineage>
        <taxon>Bacteria</taxon>
        <taxon>Pseudomonadati</taxon>
        <taxon>Pseudomonadota</taxon>
        <taxon>Gammaproteobacteria</taxon>
        <taxon>Oceanospirillales</taxon>
        <taxon>Alcanivoracaceae</taxon>
        <taxon>Alloalcanivorax</taxon>
    </lineage>
</organism>
<comment type="caution">
    <text evidence="5">The sequence shown here is derived from an EMBL/GenBank/DDBJ whole genome shotgun (WGS) entry which is preliminary data.</text>
</comment>
<keyword evidence="2" id="KW-0238">DNA-binding</keyword>
<dbReference type="InterPro" id="IPR011663">
    <property type="entry name" value="UTRA"/>
</dbReference>
<keyword evidence="6" id="KW-1185">Reference proteome</keyword>
<evidence type="ECO:0000256" key="2">
    <source>
        <dbReference type="ARBA" id="ARBA00023125"/>
    </source>
</evidence>
<dbReference type="InterPro" id="IPR050679">
    <property type="entry name" value="Bact_HTH_transcr_reg"/>
</dbReference>
<dbReference type="Pfam" id="PF00392">
    <property type="entry name" value="GntR"/>
    <property type="match status" value="1"/>
</dbReference>
<dbReference type="InterPro" id="IPR036390">
    <property type="entry name" value="WH_DNA-bd_sf"/>
</dbReference>
<dbReference type="Proteomes" id="UP001064106">
    <property type="component" value="Unassembled WGS sequence"/>
</dbReference>
<dbReference type="SMART" id="SM00345">
    <property type="entry name" value="HTH_GNTR"/>
    <property type="match status" value="1"/>
</dbReference>
<evidence type="ECO:0000313" key="5">
    <source>
        <dbReference type="EMBL" id="MCU5784509.1"/>
    </source>
</evidence>
<name>A0ABT2R432_9GAMM</name>